<evidence type="ECO:0000313" key="2">
    <source>
        <dbReference type="EMBL" id="VEI15123.1"/>
    </source>
</evidence>
<evidence type="ECO:0000256" key="1">
    <source>
        <dbReference type="SAM" id="MobiDB-lite"/>
    </source>
</evidence>
<dbReference type="AlphaFoldDB" id="A0A3S4V1N4"/>
<accession>A0A3S4V1N4</accession>
<evidence type="ECO:0000313" key="3">
    <source>
        <dbReference type="Proteomes" id="UP000268658"/>
    </source>
</evidence>
<feature type="compositionally biased region" description="Acidic residues" evidence="1">
    <location>
        <begin position="241"/>
        <end position="256"/>
    </location>
</feature>
<feature type="region of interest" description="Disordered" evidence="1">
    <location>
        <begin position="206"/>
        <end position="318"/>
    </location>
</feature>
<protein>
    <submittedName>
        <fullName evidence="2">Uncharacterized protein</fullName>
    </submittedName>
</protein>
<dbReference type="Proteomes" id="UP000268658">
    <property type="component" value="Chromosome"/>
</dbReference>
<gene>
    <name evidence="2" type="ORF">NCTC10951_00997</name>
</gene>
<name>A0A3S4V1N4_ACTVI</name>
<proteinExistence type="predicted"/>
<organism evidence="2 3">
    <name type="scientific">Actinomyces viscosus</name>
    <dbReference type="NCBI Taxonomy" id="1656"/>
    <lineage>
        <taxon>Bacteria</taxon>
        <taxon>Bacillati</taxon>
        <taxon>Actinomycetota</taxon>
        <taxon>Actinomycetes</taxon>
        <taxon>Actinomycetales</taxon>
        <taxon>Actinomycetaceae</taxon>
        <taxon>Actinomyces</taxon>
    </lineage>
</organism>
<sequence>MRALGRANAENVARHLVMAQRLLNDDPQTAYEHARYAASHAGRVAVVRETAGIAAYLAGHYNEALREIRAARRLSGLDLHRAIEVDCERALGHADKALQAAKAADPRQLDEIERAELAMVVSSLRHEMGQTDLGLIVIEDAIRARPSDSDTLRRLHSVRADRLEELGRHQEAAAIRDRIGPEPGEEDEVEVFDIEDDYDSETHDLAEQDAQEKADAEADGGAGDRVEISETPDASGKTDADDVTALEAVDQDDDADWSASFAERVEAEMAELLQEAAKAPATPPTDEAAESAPASPDNAADGTTPTTISADDAPEEPR</sequence>
<dbReference type="EMBL" id="LR134477">
    <property type="protein sequence ID" value="VEI15123.1"/>
    <property type="molecule type" value="Genomic_DNA"/>
</dbReference>
<reference evidence="2 3" key="1">
    <citation type="submission" date="2018-12" db="EMBL/GenBank/DDBJ databases">
        <authorList>
            <consortium name="Pathogen Informatics"/>
        </authorList>
    </citation>
    <scope>NUCLEOTIDE SEQUENCE [LARGE SCALE GENOMIC DNA]</scope>
    <source>
        <strain evidence="2 3">NCTC10951</strain>
    </source>
</reference>
<dbReference type="KEGG" id="avc:NCTC10951_00997"/>
<feature type="compositionally biased region" description="Low complexity" evidence="1">
    <location>
        <begin position="270"/>
        <end position="300"/>
    </location>
</feature>
<feature type="compositionally biased region" description="Basic and acidic residues" evidence="1">
    <location>
        <begin position="206"/>
        <end position="228"/>
    </location>
</feature>